<protein>
    <recommendedName>
        <fullName evidence="6">Zn(2)-C6 fungal-type domain-containing protein</fullName>
    </recommendedName>
</protein>
<evidence type="ECO:0000256" key="1">
    <source>
        <dbReference type="ARBA" id="ARBA00023015"/>
    </source>
</evidence>
<dbReference type="EMBL" id="KV878203">
    <property type="protein sequence ID" value="OJI84525.1"/>
    <property type="molecule type" value="Genomic_DNA"/>
</dbReference>
<evidence type="ECO:0000313" key="8">
    <source>
        <dbReference type="Proteomes" id="UP000184304"/>
    </source>
</evidence>
<dbReference type="Proteomes" id="UP000184304">
    <property type="component" value="Unassembled WGS sequence"/>
</dbReference>
<dbReference type="InterPro" id="IPR036864">
    <property type="entry name" value="Zn2-C6_fun-type_DNA-bd_sf"/>
</dbReference>
<reference evidence="8" key="1">
    <citation type="journal article" date="2017" name="Genome Biol.">
        <title>Comparative genomics reveals high biological diversity and specific adaptations in the industrially and medically important fungal genus Aspergillus.</title>
        <authorList>
            <person name="de Vries R.P."/>
            <person name="Riley R."/>
            <person name="Wiebenga A."/>
            <person name="Aguilar-Osorio G."/>
            <person name="Amillis S."/>
            <person name="Uchima C.A."/>
            <person name="Anderluh G."/>
            <person name="Asadollahi M."/>
            <person name="Askin M."/>
            <person name="Barry K."/>
            <person name="Battaglia E."/>
            <person name="Bayram O."/>
            <person name="Benocci T."/>
            <person name="Braus-Stromeyer S.A."/>
            <person name="Caldana C."/>
            <person name="Canovas D."/>
            <person name="Cerqueira G.C."/>
            <person name="Chen F."/>
            <person name="Chen W."/>
            <person name="Choi C."/>
            <person name="Clum A."/>
            <person name="Dos Santos R.A."/>
            <person name="Damasio A.R."/>
            <person name="Diallinas G."/>
            <person name="Emri T."/>
            <person name="Fekete E."/>
            <person name="Flipphi M."/>
            <person name="Freyberg S."/>
            <person name="Gallo A."/>
            <person name="Gournas C."/>
            <person name="Habgood R."/>
            <person name="Hainaut M."/>
            <person name="Harispe M.L."/>
            <person name="Henrissat B."/>
            <person name="Hilden K.S."/>
            <person name="Hope R."/>
            <person name="Hossain A."/>
            <person name="Karabika E."/>
            <person name="Karaffa L."/>
            <person name="Karanyi Z."/>
            <person name="Krasevec N."/>
            <person name="Kuo A."/>
            <person name="Kusch H."/>
            <person name="LaButti K."/>
            <person name="Lagendijk E.L."/>
            <person name="Lapidus A."/>
            <person name="Levasseur A."/>
            <person name="Lindquist E."/>
            <person name="Lipzen A."/>
            <person name="Logrieco A.F."/>
            <person name="MacCabe A."/>
            <person name="Maekelae M.R."/>
            <person name="Malavazi I."/>
            <person name="Melin P."/>
            <person name="Meyer V."/>
            <person name="Mielnichuk N."/>
            <person name="Miskei M."/>
            <person name="Molnar A.P."/>
            <person name="Mule G."/>
            <person name="Ngan C.Y."/>
            <person name="Orejas M."/>
            <person name="Orosz E."/>
            <person name="Ouedraogo J.P."/>
            <person name="Overkamp K.M."/>
            <person name="Park H.-S."/>
            <person name="Perrone G."/>
            <person name="Piumi F."/>
            <person name="Punt P.J."/>
            <person name="Ram A.F."/>
            <person name="Ramon A."/>
            <person name="Rauscher S."/>
            <person name="Record E."/>
            <person name="Riano-Pachon D.M."/>
            <person name="Robert V."/>
            <person name="Roehrig J."/>
            <person name="Ruller R."/>
            <person name="Salamov A."/>
            <person name="Salih N.S."/>
            <person name="Samson R.A."/>
            <person name="Sandor E."/>
            <person name="Sanguinetti M."/>
            <person name="Schuetze T."/>
            <person name="Sepcic K."/>
            <person name="Shelest E."/>
            <person name="Sherlock G."/>
            <person name="Sophianopoulou V."/>
            <person name="Squina F.M."/>
            <person name="Sun H."/>
            <person name="Susca A."/>
            <person name="Todd R.B."/>
            <person name="Tsang A."/>
            <person name="Unkles S.E."/>
            <person name="van de Wiele N."/>
            <person name="van Rossen-Uffink D."/>
            <person name="Oliveira J.V."/>
            <person name="Vesth T.C."/>
            <person name="Visser J."/>
            <person name="Yu J.-H."/>
            <person name="Zhou M."/>
            <person name="Andersen M.R."/>
            <person name="Archer D.B."/>
            <person name="Baker S.E."/>
            <person name="Benoit I."/>
            <person name="Brakhage A.A."/>
            <person name="Braus G.H."/>
            <person name="Fischer R."/>
            <person name="Frisvad J.C."/>
            <person name="Goldman G.H."/>
            <person name="Houbraken J."/>
            <person name="Oakley B."/>
            <person name="Pocsi I."/>
            <person name="Scazzocchio C."/>
            <person name="Seiboth B."/>
            <person name="vanKuyk P.A."/>
            <person name="Wortman J."/>
            <person name="Dyer P.S."/>
            <person name="Grigoriev I.V."/>
        </authorList>
    </citation>
    <scope>NUCLEOTIDE SEQUENCE [LARGE SCALE GENOMIC DNA]</scope>
    <source>
        <strain evidence="8">CBS 134.48</strain>
    </source>
</reference>
<evidence type="ECO:0000256" key="2">
    <source>
        <dbReference type="ARBA" id="ARBA00023125"/>
    </source>
</evidence>
<dbReference type="PANTHER" id="PTHR46910">
    <property type="entry name" value="TRANSCRIPTION FACTOR PDR1"/>
    <property type="match status" value="1"/>
</dbReference>
<dbReference type="PROSITE" id="PS50048">
    <property type="entry name" value="ZN2_CY6_FUNGAL_2"/>
    <property type="match status" value="1"/>
</dbReference>
<dbReference type="STRING" id="767770.A0A1L9N5T3"/>
<dbReference type="PANTHER" id="PTHR46910:SF33">
    <property type="entry name" value="ZN(II)2CYS6 TRANSCRIPTION FACTOR (EUROFUNG)"/>
    <property type="match status" value="1"/>
</dbReference>
<dbReference type="OMA" id="ACNYCRN"/>
<dbReference type="GO" id="GO:0000981">
    <property type="term" value="F:DNA-binding transcription factor activity, RNA polymerase II-specific"/>
    <property type="evidence" value="ECO:0007669"/>
    <property type="project" value="InterPro"/>
</dbReference>
<keyword evidence="1" id="KW-0805">Transcription regulation</keyword>
<dbReference type="GO" id="GO:0006351">
    <property type="term" value="P:DNA-templated transcription"/>
    <property type="evidence" value="ECO:0007669"/>
    <property type="project" value="InterPro"/>
</dbReference>
<dbReference type="Gene3D" id="4.10.240.10">
    <property type="entry name" value="Zn(2)-C6 fungal-type DNA-binding domain"/>
    <property type="match status" value="1"/>
</dbReference>
<dbReference type="SMART" id="SM00066">
    <property type="entry name" value="GAL4"/>
    <property type="match status" value="1"/>
</dbReference>
<dbReference type="PROSITE" id="PS00463">
    <property type="entry name" value="ZN2_CY6_FUNGAL_1"/>
    <property type="match status" value="1"/>
</dbReference>
<feature type="region of interest" description="Disordered" evidence="5">
    <location>
        <begin position="126"/>
        <end position="160"/>
    </location>
</feature>
<name>A0A1L9N5T3_ASPTC</name>
<dbReference type="GO" id="GO:0009893">
    <property type="term" value="P:positive regulation of metabolic process"/>
    <property type="evidence" value="ECO:0007669"/>
    <property type="project" value="UniProtKB-ARBA"/>
</dbReference>
<dbReference type="VEuPathDB" id="FungiDB:ASPTUDRAFT_190880"/>
<dbReference type="CDD" id="cd00067">
    <property type="entry name" value="GAL4"/>
    <property type="match status" value="1"/>
</dbReference>
<dbReference type="CDD" id="cd12148">
    <property type="entry name" value="fungal_TF_MHR"/>
    <property type="match status" value="1"/>
</dbReference>
<dbReference type="GO" id="GO:0003677">
    <property type="term" value="F:DNA binding"/>
    <property type="evidence" value="ECO:0007669"/>
    <property type="project" value="UniProtKB-KW"/>
</dbReference>
<dbReference type="GO" id="GO:0008270">
    <property type="term" value="F:zinc ion binding"/>
    <property type="evidence" value="ECO:0007669"/>
    <property type="project" value="InterPro"/>
</dbReference>
<dbReference type="OrthoDB" id="3037908at2759"/>
<dbReference type="AlphaFoldDB" id="A0A1L9N5T3"/>
<sequence length="697" mass="76828">MQQDTTNPPKRKRLSFACNYCRSRKTRCDERQPACTACLLAGMECITTDKRRPGVRVYSRRRNLDAASTSENIPFQDTVQNPVASPLLGSVMGLAIPELLPMHSPGSTSPESITRLHDDTFRIRGAHPQHSSRESSCTDCPPAPATAPSRPRERYTGRLPMMPRFCGTSTVQLMTNWLDLAFRRLGIPDALSSAGLFGPSFRSSTSLPPSNLYPTGLPDPPTHLEASRHLSRYLSDVHPIFPIPIQGVLERVHSTIFTAADSPKALLAQQDPPLQALYCVALILGAGAARPTSTGFKAGAWMAYCNSLLGHLIGYRTIRSIQAIFLLSLALLEFDRVSDSHDVVKLAIGMGQSIGLGGGQRPRGSSTHPDEGIETWWCSVVFEKLLAFITCQPSSVGGIDPGLDPSDWADDGSSTDLHFYALRGLGRTLHEINDQAIRVWEMEESQDLSPEDSIREKLGVAGKLVMLLDEWHEKLIKLQLLLTPATSTNVRRKVFFTSQYYNTLILLHRATLLVDRDDLLRALRKYGAQQPWQDLASSAAVSCTEAARSMITLVVHLEEINASTVPFLINPTLAASYALCVRILIDPVRKMNRSDYELMKVGLQFARDRHRMYNPTDTLDLVCSAIEPYLASCLEPPKQGQNLLRNAPVEQLSSPSSWGVSADEGRLQLVTGTALPSIDWTGWSLDEVDDISFSAGR</sequence>
<keyword evidence="3" id="KW-0804">Transcription</keyword>
<proteinExistence type="predicted"/>
<keyword evidence="4" id="KW-0539">Nucleus</keyword>
<gene>
    <name evidence="7" type="ORF">ASPTUDRAFT_190880</name>
</gene>
<feature type="domain" description="Zn(2)-C6 fungal-type" evidence="6">
    <location>
        <begin position="17"/>
        <end position="47"/>
    </location>
</feature>
<evidence type="ECO:0000259" key="6">
    <source>
        <dbReference type="PROSITE" id="PS50048"/>
    </source>
</evidence>
<evidence type="ECO:0000256" key="4">
    <source>
        <dbReference type="ARBA" id="ARBA00023242"/>
    </source>
</evidence>
<evidence type="ECO:0000313" key="7">
    <source>
        <dbReference type="EMBL" id="OJI84525.1"/>
    </source>
</evidence>
<keyword evidence="8" id="KW-1185">Reference proteome</keyword>
<dbReference type="InterPro" id="IPR050987">
    <property type="entry name" value="AtrR-like"/>
</dbReference>
<keyword evidence="2" id="KW-0238">DNA-binding</keyword>
<dbReference type="SUPFAM" id="SSF57701">
    <property type="entry name" value="Zn2/Cys6 DNA-binding domain"/>
    <property type="match status" value="1"/>
</dbReference>
<evidence type="ECO:0000256" key="3">
    <source>
        <dbReference type="ARBA" id="ARBA00023163"/>
    </source>
</evidence>
<evidence type="ECO:0000256" key="5">
    <source>
        <dbReference type="SAM" id="MobiDB-lite"/>
    </source>
</evidence>
<dbReference type="InterPro" id="IPR001138">
    <property type="entry name" value="Zn2Cys6_DnaBD"/>
</dbReference>
<accession>A0A1L9N5T3</accession>
<organism evidence="7 8">
    <name type="scientific">Aspergillus tubingensis (strain CBS 134.48)</name>
    <dbReference type="NCBI Taxonomy" id="767770"/>
    <lineage>
        <taxon>Eukaryota</taxon>
        <taxon>Fungi</taxon>
        <taxon>Dikarya</taxon>
        <taxon>Ascomycota</taxon>
        <taxon>Pezizomycotina</taxon>
        <taxon>Eurotiomycetes</taxon>
        <taxon>Eurotiomycetidae</taxon>
        <taxon>Eurotiales</taxon>
        <taxon>Aspergillaceae</taxon>
        <taxon>Aspergillus</taxon>
        <taxon>Aspergillus subgen. Circumdati</taxon>
    </lineage>
</organism>
<dbReference type="Pfam" id="PF00172">
    <property type="entry name" value="Zn_clus"/>
    <property type="match status" value="1"/>
</dbReference>